<name>A0ABS9MBP8_9FIRM</name>
<dbReference type="Proteomes" id="UP001200313">
    <property type="component" value="Unassembled WGS sequence"/>
</dbReference>
<comment type="caution">
    <text evidence="1">The sequence shown here is derived from an EMBL/GenBank/DDBJ whole genome shotgun (WGS) entry which is preliminary data.</text>
</comment>
<gene>
    <name evidence="1" type="primary">brxF</name>
    <name evidence="1" type="ORF">L0P79_13440</name>
</gene>
<keyword evidence="2" id="KW-1185">Reference proteome</keyword>
<protein>
    <submittedName>
        <fullName evidence="1">BREX-3 system P-loop-containing protein BrxF</fullName>
    </submittedName>
</protein>
<organism evidence="1 2">
    <name type="scientific">Intestinimonas massiliensis</name>
    <name type="common">ex Afouda et al. 2020</name>
    <dbReference type="NCBI Taxonomy" id="1673721"/>
    <lineage>
        <taxon>Bacteria</taxon>
        <taxon>Bacillati</taxon>
        <taxon>Bacillota</taxon>
        <taxon>Clostridia</taxon>
        <taxon>Eubacteriales</taxon>
        <taxon>Intestinimonas</taxon>
    </lineage>
</organism>
<dbReference type="RefSeq" id="WP_238074553.1">
    <property type="nucleotide sequence ID" value="NZ_JAKNJB010000025.1"/>
</dbReference>
<dbReference type="EMBL" id="JAKNJB010000025">
    <property type="protein sequence ID" value="MCG4528058.1"/>
    <property type="molecule type" value="Genomic_DNA"/>
</dbReference>
<evidence type="ECO:0000313" key="2">
    <source>
        <dbReference type="Proteomes" id="UP001200313"/>
    </source>
</evidence>
<sequence length="140" mass="16213">MGRIIQYRLLQSENQTGLMRPVVYCDEKYCESLQQVSLNEKMAALLIKIKPERRTMRLERCFQEVLTNIPENSCIRDIDVLFNPAYKIDVLQLLTVANRSKSFSVLWPGTMADGKLVYAEDGCADYKEYDVEQYDITCVV</sequence>
<reference evidence="1 2" key="1">
    <citation type="submission" date="2022-01" db="EMBL/GenBank/DDBJ databases">
        <title>Collection of gut derived symbiotic bacterial strains cultured from healthy donors.</title>
        <authorList>
            <person name="Lin H."/>
            <person name="Kohout C."/>
            <person name="Waligurski E."/>
            <person name="Pamer E.G."/>
        </authorList>
    </citation>
    <scope>NUCLEOTIDE SEQUENCE [LARGE SCALE GENOMIC DNA]</scope>
    <source>
        <strain evidence="1 2">DFI.3.7</strain>
    </source>
</reference>
<dbReference type="InterPro" id="IPR048067">
    <property type="entry name" value="BREX_3_BrxF"/>
</dbReference>
<evidence type="ECO:0000313" key="1">
    <source>
        <dbReference type="EMBL" id="MCG4528058.1"/>
    </source>
</evidence>
<accession>A0ABS9MBP8</accession>
<proteinExistence type="predicted"/>
<dbReference type="NCBIfam" id="NF033453">
    <property type="entry name" value="BREX_3_BrxF"/>
    <property type="match status" value="1"/>
</dbReference>